<organism evidence="2">
    <name type="scientific">marine metagenome</name>
    <dbReference type="NCBI Taxonomy" id="408172"/>
    <lineage>
        <taxon>unclassified sequences</taxon>
        <taxon>metagenomes</taxon>
        <taxon>ecological metagenomes</taxon>
    </lineage>
</organism>
<dbReference type="Gene3D" id="3.10.129.10">
    <property type="entry name" value="Hotdog Thioesterase"/>
    <property type="match status" value="1"/>
</dbReference>
<evidence type="ECO:0000313" key="2">
    <source>
        <dbReference type="EMBL" id="SVE04964.1"/>
    </source>
</evidence>
<dbReference type="Pfam" id="PF01575">
    <property type="entry name" value="MaoC_dehydratas"/>
    <property type="match status" value="1"/>
</dbReference>
<dbReference type="EMBL" id="UINC01190688">
    <property type="protein sequence ID" value="SVE04964.1"/>
    <property type="molecule type" value="Genomic_DNA"/>
</dbReference>
<feature type="domain" description="MaoC-like" evidence="1">
    <location>
        <begin position="24"/>
        <end position="113"/>
    </location>
</feature>
<dbReference type="PANTHER" id="PTHR43841:SF3">
    <property type="entry name" value="(3R)-HYDROXYACYL-ACP DEHYDRATASE SUBUNIT HADB"/>
    <property type="match status" value="1"/>
</dbReference>
<accession>A0A383ABB7</accession>
<dbReference type="InterPro" id="IPR029069">
    <property type="entry name" value="HotDog_dom_sf"/>
</dbReference>
<dbReference type="SUPFAM" id="SSF54637">
    <property type="entry name" value="Thioesterase/thiol ester dehydrase-isomerase"/>
    <property type="match status" value="1"/>
</dbReference>
<dbReference type="PANTHER" id="PTHR43841">
    <property type="entry name" value="3-HYDROXYACYL-THIOESTER DEHYDRATASE HTDX-RELATED"/>
    <property type="match status" value="1"/>
</dbReference>
<sequence length="140" mass="15448">MSQNLYLEDISDGMEIPTIKKNPTTQQLVKYAGASGDFYQIHYDMDYAKNNGLPGVILHGALKNAFLAQLLTDWIGPSGKLNKLEVQYRGMDLPGVPVYAKGNVKEISSNDTINCEIWLEKEDGEKTTVGKAVITLPSKN</sequence>
<protein>
    <recommendedName>
        <fullName evidence="1">MaoC-like domain-containing protein</fullName>
    </recommendedName>
</protein>
<reference evidence="2" key="1">
    <citation type="submission" date="2018-05" db="EMBL/GenBank/DDBJ databases">
        <authorList>
            <person name="Lanie J.A."/>
            <person name="Ng W.-L."/>
            <person name="Kazmierczak K.M."/>
            <person name="Andrzejewski T.M."/>
            <person name="Davidsen T.M."/>
            <person name="Wayne K.J."/>
            <person name="Tettelin H."/>
            <person name="Glass J.I."/>
            <person name="Rusch D."/>
            <person name="Podicherti R."/>
            <person name="Tsui H.-C.T."/>
            <person name="Winkler M.E."/>
        </authorList>
    </citation>
    <scope>NUCLEOTIDE SEQUENCE</scope>
</reference>
<dbReference type="AlphaFoldDB" id="A0A383ABB7"/>
<proteinExistence type="predicted"/>
<dbReference type="InterPro" id="IPR002539">
    <property type="entry name" value="MaoC-like_dom"/>
</dbReference>
<gene>
    <name evidence="2" type="ORF">METZ01_LOCUS457818</name>
</gene>
<name>A0A383ABB7_9ZZZZ</name>
<evidence type="ECO:0000259" key="1">
    <source>
        <dbReference type="Pfam" id="PF01575"/>
    </source>
</evidence>